<keyword evidence="1" id="KW-0378">Hydrolase</keyword>
<sequence length="585" mass="67613">MSNIYEIIDSLELEREEANKLQIYLIKNPEEEKRLLLALQSRHKTKEVQQSLLKSFLNVMSGEHPDQQMSRKRKLNNSFISTEGPIFHYSGRLALPIYEREIFNTVKNGIKEEKSFVIHGPYQSGKTSFLIALEEMLREHHLNVARFDMTDVKGHIIQYGARGGFFRYLSRHLFRETVDELSFNEYLSGFKDRLYLLVDEFQYIFESQELYNASSDFFRSLSSKNVTYVCVGTFKVVDLLSDDNPLGSPYNKATFLPMPFFTTEELGKLFRLYNEFFDEIIPIDIQSVIMRESFGHPASFMILLKLYHDYRTNSPIEWNLLLKENLENYLNGTHVKIIKALRRMNSTDLAHVRGFTVIKDGSWIVDLSNLSEIVKYLLNIGILVPLTKDRSLRGVNRVSFTSNVIFRVVFREVWPKPGNSLQIQDVKDPLSLLAHALQNITPATIINERVRNLHGPSEKAFQAAVFCVINELLPISMDCLFEVKIREHEALNLMVIQNNNNWCGYEFKVEKISSAQFKDPVKQAKRYAEYFGMNIYLVNFYNDGGSTPAVINVPEDVTLVNVKYNAECTKFTINTNDVEISINVS</sequence>
<organism evidence="1 2">
    <name type="scientific">Rhizophagus clarus</name>
    <dbReference type="NCBI Taxonomy" id="94130"/>
    <lineage>
        <taxon>Eukaryota</taxon>
        <taxon>Fungi</taxon>
        <taxon>Fungi incertae sedis</taxon>
        <taxon>Mucoromycota</taxon>
        <taxon>Glomeromycotina</taxon>
        <taxon>Glomeromycetes</taxon>
        <taxon>Glomerales</taxon>
        <taxon>Glomeraceae</taxon>
        <taxon>Rhizophagus</taxon>
    </lineage>
</organism>
<dbReference type="EMBL" id="BLAL01000053">
    <property type="protein sequence ID" value="GES80826.1"/>
    <property type="molecule type" value="Genomic_DNA"/>
</dbReference>
<dbReference type="InterPro" id="IPR027417">
    <property type="entry name" value="P-loop_NTPase"/>
</dbReference>
<gene>
    <name evidence="1" type="ORF">RCL2_000808700</name>
</gene>
<evidence type="ECO:0000313" key="1">
    <source>
        <dbReference type="EMBL" id="GES80826.1"/>
    </source>
</evidence>
<name>A0A8H3QIR0_9GLOM</name>
<dbReference type="Proteomes" id="UP000615446">
    <property type="component" value="Unassembled WGS sequence"/>
</dbReference>
<protein>
    <submittedName>
        <fullName evidence="1">P-loop containing nucleoside triphosphate hydrolase protein</fullName>
    </submittedName>
</protein>
<dbReference type="SUPFAM" id="SSF52540">
    <property type="entry name" value="P-loop containing nucleoside triphosphate hydrolases"/>
    <property type="match status" value="1"/>
</dbReference>
<dbReference type="GO" id="GO:0016787">
    <property type="term" value="F:hydrolase activity"/>
    <property type="evidence" value="ECO:0007669"/>
    <property type="project" value="UniProtKB-KW"/>
</dbReference>
<evidence type="ECO:0000313" key="2">
    <source>
        <dbReference type="Proteomes" id="UP000615446"/>
    </source>
</evidence>
<reference evidence="1" key="1">
    <citation type="submission" date="2019-10" db="EMBL/GenBank/DDBJ databases">
        <title>Conservation and host-specific expression of non-tandemly repeated heterogenous ribosome RNA gene in arbuscular mycorrhizal fungi.</title>
        <authorList>
            <person name="Maeda T."/>
            <person name="Kobayashi Y."/>
            <person name="Nakagawa T."/>
            <person name="Ezawa T."/>
            <person name="Yamaguchi K."/>
            <person name="Bino T."/>
            <person name="Nishimoto Y."/>
            <person name="Shigenobu S."/>
            <person name="Kawaguchi M."/>
        </authorList>
    </citation>
    <scope>NUCLEOTIDE SEQUENCE</scope>
    <source>
        <strain evidence="1">HR1</strain>
    </source>
</reference>
<comment type="caution">
    <text evidence="1">The sequence shown here is derived from an EMBL/GenBank/DDBJ whole genome shotgun (WGS) entry which is preliminary data.</text>
</comment>
<proteinExistence type="predicted"/>
<dbReference type="Gene3D" id="3.40.50.300">
    <property type="entry name" value="P-loop containing nucleotide triphosphate hydrolases"/>
    <property type="match status" value="1"/>
</dbReference>
<accession>A0A8H3QIR0</accession>
<dbReference type="AlphaFoldDB" id="A0A8H3QIR0"/>
<dbReference type="OrthoDB" id="2319592at2759"/>